<protein>
    <recommendedName>
        <fullName evidence="3">SGNH/GDSL hydrolase family protein</fullName>
    </recommendedName>
</protein>
<dbReference type="Proteomes" id="UP000197019">
    <property type="component" value="Chromosome"/>
</dbReference>
<name>A0A1Z4BY20_9GAMM</name>
<dbReference type="RefSeq" id="WP_088619035.1">
    <property type="nucleotide sequence ID" value="NZ_CP022129.1"/>
</dbReference>
<dbReference type="KEGG" id="mpsy:CEK71_08725"/>
<evidence type="ECO:0000313" key="1">
    <source>
        <dbReference type="EMBL" id="ASF46161.1"/>
    </source>
</evidence>
<sequence length="240" mass="27527">MKTMITGDSHAGALKKGLDILIAQENWPTAQEMKITRIDGANNLLVPYFVDRGDRAELIYQKYVKSLPVTAEEGHYDYYGLCAPLHASNLWRKQNYWPGFTPFADKADGDQGLIPVSTALLKQAVFQEQAYTIQLLQLLQRVGVKLFVVEAPRPFRHHKILSKVPPETVMYIDTFYKNLIKEWLTSKDIAIIEVPKECYDEEGFMLDQFRGRSETDMLHGNEEFGVLMIHEVLKFLQSKS</sequence>
<dbReference type="EMBL" id="CP022129">
    <property type="protein sequence ID" value="ASF46161.1"/>
    <property type="molecule type" value="Genomic_DNA"/>
</dbReference>
<keyword evidence="2" id="KW-1185">Reference proteome</keyword>
<dbReference type="OrthoDB" id="4736604at2"/>
<organism evidence="1 2">
    <name type="scientific">Methylovulum psychrotolerans</name>
    <dbReference type="NCBI Taxonomy" id="1704499"/>
    <lineage>
        <taxon>Bacteria</taxon>
        <taxon>Pseudomonadati</taxon>
        <taxon>Pseudomonadota</taxon>
        <taxon>Gammaproteobacteria</taxon>
        <taxon>Methylococcales</taxon>
        <taxon>Methylococcaceae</taxon>
        <taxon>Methylovulum</taxon>
    </lineage>
</organism>
<dbReference type="AlphaFoldDB" id="A0A1Z4BY20"/>
<evidence type="ECO:0000313" key="2">
    <source>
        <dbReference type="Proteomes" id="UP000197019"/>
    </source>
</evidence>
<reference evidence="1 2" key="1">
    <citation type="submission" date="2017-06" db="EMBL/GenBank/DDBJ databases">
        <title>Genome Sequencing of the methanotroph Methylovulum psychrotolerants str. HV10-M2 isolated from a high-altitude environment.</title>
        <authorList>
            <person name="Mateos-Rivera A."/>
        </authorList>
    </citation>
    <scope>NUCLEOTIDE SEQUENCE [LARGE SCALE GENOMIC DNA]</scope>
    <source>
        <strain evidence="1 2">HV10_M2</strain>
    </source>
</reference>
<proteinExistence type="predicted"/>
<gene>
    <name evidence="1" type="ORF">CEK71_08725</name>
</gene>
<accession>A0A1Z4BY20</accession>
<evidence type="ECO:0008006" key="3">
    <source>
        <dbReference type="Google" id="ProtNLM"/>
    </source>
</evidence>